<evidence type="ECO:0000256" key="6">
    <source>
        <dbReference type="ARBA" id="ARBA00023134"/>
    </source>
</evidence>
<dbReference type="PANTHER" id="PTHR11118:SF1">
    <property type="entry name" value="RNA-SPLICING LIGASE RTCB HOMOLOG"/>
    <property type="match status" value="1"/>
</dbReference>
<dbReference type="GO" id="GO:0006396">
    <property type="term" value="P:RNA processing"/>
    <property type="evidence" value="ECO:0007669"/>
    <property type="project" value="InterPro"/>
</dbReference>
<evidence type="ECO:0000256" key="8">
    <source>
        <dbReference type="ARBA" id="ARBA00047746"/>
    </source>
</evidence>
<feature type="binding site" evidence="10">
    <location>
        <begin position="243"/>
        <end position="244"/>
    </location>
    <ligand>
        <name>GMP</name>
        <dbReference type="ChEBI" id="CHEBI:58115"/>
    </ligand>
</feature>
<comment type="caution">
    <text evidence="12">The sequence shown here is derived from an EMBL/GenBank/DDBJ whole genome shotgun (WGS) entry which is preliminary data.</text>
</comment>
<dbReference type="Proteomes" id="UP000256763">
    <property type="component" value="Unassembled WGS sequence"/>
</dbReference>
<dbReference type="PANTHER" id="PTHR11118">
    <property type="entry name" value="RNA-SPLICING LIGASE RTCB HOMOLOG"/>
    <property type="match status" value="1"/>
</dbReference>
<keyword evidence="4 10" id="KW-0547">Nucleotide-binding</keyword>
<dbReference type="GO" id="GO:0042245">
    <property type="term" value="P:RNA repair"/>
    <property type="evidence" value="ECO:0007669"/>
    <property type="project" value="UniProtKB-KW"/>
</dbReference>
<keyword evidence="2 12" id="KW-0436">Ligase</keyword>
<dbReference type="SUPFAM" id="SSF103365">
    <property type="entry name" value="Hypothetical protein PH1602"/>
    <property type="match status" value="1"/>
</dbReference>
<dbReference type="GO" id="GO:0170057">
    <property type="term" value="F:RNA ligase (GTP) activity"/>
    <property type="evidence" value="ECO:0007669"/>
    <property type="project" value="UniProtKB-EC"/>
</dbReference>
<reference evidence="13" key="1">
    <citation type="submission" date="2017-05" db="EMBL/GenBank/DDBJ databases">
        <authorList>
            <person name="Sharma S."/>
            <person name="Sidhu C."/>
            <person name="Pinnaka A.K."/>
        </authorList>
    </citation>
    <scope>NUCLEOTIDE SEQUENCE [LARGE SCALE GENOMIC DNA]</scope>
    <source>
        <strain evidence="13">AK93</strain>
    </source>
</reference>
<evidence type="ECO:0000313" key="13">
    <source>
        <dbReference type="Proteomes" id="UP000256763"/>
    </source>
</evidence>
<feature type="binding site" evidence="11">
    <location>
        <position position="141"/>
    </location>
    <ligand>
        <name>Mn(2+)</name>
        <dbReference type="ChEBI" id="CHEBI:29035"/>
        <label>1</label>
    </ligand>
</feature>
<feature type="binding site" evidence="10">
    <location>
        <begin position="298"/>
        <end position="301"/>
    </location>
    <ligand>
        <name>GMP</name>
        <dbReference type="ChEBI" id="CHEBI:58115"/>
    </ligand>
</feature>
<comment type="cofactor">
    <cofactor evidence="11">
        <name>Mn(2+)</name>
        <dbReference type="ChEBI" id="CHEBI:29035"/>
    </cofactor>
    <text evidence="11">Binds 2 manganese ions per subunit.</text>
</comment>
<dbReference type="GO" id="GO:0005525">
    <property type="term" value="F:GTP binding"/>
    <property type="evidence" value="ECO:0007669"/>
    <property type="project" value="UniProtKB-KW"/>
</dbReference>
<dbReference type="AlphaFoldDB" id="A0A3E0X048"/>
<dbReference type="Gene3D" id="3.90.1860.10">
    <property type="entry name" value="tRNA-splicing ligase RtcB"/>
    <property type="match status" value="1"/>
</dbReference>
<dbReference type="Pfam" id="PF01139">
    <property type="entry name" value="RtcB"/>
    <property type="match status" value="2"/>
</dbReference>
<evidence type="ECO:0000256" key="5">
    <source>
        <dbReference type="ARBA" id="ARBA00022800"/>
    </source>
</evidence>
<keyword evidence="13" id="KW-1185">Reference proteome</keyword>
<feature type="binding site" evidence="10">
    <location>
        <position position="281"/>
    </location>
    <ligand>
        <name>GMP</name>
        <dbReference type="ChEBI" id="CHEBI:58115"/>
    </ligand>
</feature>
<keyword evidence="3 11" id="KW-0479">Metal-binding</keyword>
<feature type="active site" description="GMP-histidine intermediate" evidence="9">
    <location>
        <position position="298"/>
    </location>
</feature>
<comment type="catalytic activity">
    <reaction evidence="8">
        <text>a 3'-end 3'-phospho-ribonucleotide-RNA + a 5'-end dephospho-ribonucleoside-RNA + GTP = a ribonucleotidyl-ribonucleotide-RNA + GMP + diphosphate</text>
        <dbReference type="Rhea" id="RHEA:68076"/>
        <dbReference type="Rhea" id="RHEA-COMP:10463"/>
        <dbReference type="Rhea" id="RHEA-COMP:13936"/>
        <dbReference type="Rhea" id="RHEA-COMP:17355"/>
        <dbReference type="ChEBI" id="CHEBI:33019"/>
        <dbReference type="ChEBI" id="CHEBI:37565"/>
        <dbReference type="ChEBI" id="CHEBI:58115"/>
        <dbReference type="ChEBI" id="CHEBI:83062"/>
        <dbReference type="ChEBI" id="CHEBI:138284"/>
        <dbReference type="ChEBI" id="CHEBI:173118"/>
        <dbReference type="EC" id="6.5.1.8"/>
    </reaction>
</comment>
<evidence type="ECO:0000256" key="11">
    <source>
        <dbReference type="PIRSR" id="PIRSR601233-3"/>
    </source>
</evidence>
<dbReference type="InterPro" id="IPR001233">
    <property type="entry name" value="RtcB"/>
</dbReference>
<accession>A0A3E0X048</accession>
<dbReference type="EMBL" id="NFZW01000002">
    <property type="protein sequence ID" value="RFA38794.1"/>
    <property type="molecule type" value="Genomic_DNA"/>
</dbReference>
<gene>
    <name evidence="12" type="ORF">CAL65_02455</name>
</gene>
<keyword evidence="5" id="KW-0692">RNA repair</keyword>
<sequence length="382" mass="42313">MGTSIQSLSARVSLVATPDTWIESKAIQQLEKTTELEGIVSSAGMPDLHPGRGYPIGAVFVAQQRIYPALVGNDIGCGMSLWKTGLQVRKVKLEKLERRLHDLDGPLDEAWHEFVSRRQRELGLAPTEWDRALGTIGGGNHFAELQQLDQVGDPSVLESTGIAKNQLVLLVHSGSRGFGERILRQHVDQFSHQGLREDTEEFAAYLRQHNQALLYARLNRELIARRMLERLAANGEPVLDVNHNLVAPVAYQGQSCWIHRKGATPADQGLVMIPGSRGDYSYLVTPKPTAASLYSLAHGAGRKWMRSDCKGRLSPRYRAEQLERTALGSRVICKDKALLYEEAPEAYKAIDSVIDAMLQADLITVVARFKPVLTYKTQGGCK</sequence>
<keyword evidence="6 10" id="KW-0342">GTP-binding</keyword>
<proteinExistence type="predicted"/>
<dbReference type="InterPro" id="IPR036025">
    <property type="entry name" value="RtcB-like_sf"/>
</dbReference>
<feature type="binding site" evidence="10">
    <location>
        <begin position="140"/>
        <end position="144"/>
    </location>
    <ligand>
        <name>GMP</name>
        <dbReference type="ChEBI" id="CHEBI:58115"/>
    </ligand>
</feature>
<evidence type="ECO:0000256" key="9">
    <source>
        <dbReference type="PIRSR" id="PIRSR601233-1"/>
    </source>
</evidence>
<dbReference type="GO" id="GO:0003972">
    <property type="term" value="F:RNA ligase (ATP) activity"/>
    <property type="evidence" value="ECO:0007669"/>
    <property type="project" value="TreeGrafter"/>
</dbReference>
<dbReference type="InterPro" id="IPR017510">
    <property type="entry name" value="RtcB2"/>
</dbReference>
<feature type="binding site" evidence="11">
    <location>
        <position position="243"/>
    </location>
    <ligand>
        <name>Mn(2+)</name>
        <dbReference type="ChEBI" id="CHEBI:29035"/>
        <label>2</label>
    </ligand>
</feature>
<protein>
    <recommendedName>
        <fullName evidence="1">3'-phosphate/5'-hydroxy nucleic acid ligase</fullName>
        <ecNumber evidence="1">6.5.1.8</ecNumber>
    </recommendedName>
</protein>
<feature type="binding site" evidence="11">
    <location>
        <position position="74"/>
    </location>
    <ligand>
        <name>Mn(2+)</name>
        <dbReference type="ChEBI" id="CHEBI:29035"/>
        <label>1</label>
    </ligand>
</feature>
<dbReference type="NCBIfam" id="NF007153">
    <property type="entry name" value="PRK09588.1"/>
    <property type="match status" value="1"/>
</dbReference>
<name>A0A3E0X048_9GAMM</name>
<keyword evidence="7 11" id="KW-0464">Manganese</keyword>
<dbReference type="RefSeq" id="WP_116347397.1">
    <property type="nucleotide sequence ID" value="NZ_NFZW01000002.1"/>
</dbReference>
<evidence type="ECO:0000313" key="12">
    <source>
        <dbReference type="EMBL" id="RFA38794.1"/>
    </source>
</evidence>
<evidence type="ECO:0000256" key="1">
    <source>
        <dbReference type="ARBA" id="ARBA00012726"/>
    </source>
</evidence>
<organism evidence="12 13">
    <name type="scientific">Alkalilimnicola ehrlichii</name>
    <dbReference type="NCBI Taxonomy" id="351052"/>
    <lineage>
        <taxon>Bacteria</taxon>
        <taxon>Pseudomonadati</taxon>
        <taxon>Pseudomonadota</taxon>
        <taxon>Gammaproteobacteria</taxon>
        <taxon>Chromatiales</taxon>
        <taxon>Ectothiorhodospiraceae</taxon>
        <taxon>Alkalilimnicola</taxon>
    </lineage>
</organism>
<evidence type="ECO:0000256" key="2">
    <source>
        <dbReference type="ARBA" id="ARBA00022598"/>
    </source>
</evidence>
<evidence type="ECO:0000256" key="10">
    <source>
        <dbReference type="PIRSR" id="PIRSR601233-2"/>
    </source>
</evidence>
<evidence type="ECO:0000256" key="7">
    <source>
        <dbReference type="ARBA" id="ARBA00023211"/>
    </source>
</evidence>
<dbReference type="GO" id="GO:0046872">
    <property type="term" value="F:metal ion binding"/>
    <property type="evidence" value="ECO:0007669"/>
    <property type="project" value="UniProtKB-KW"/>
</dbReference>
<dbReference type="EC" id="6.5.1.8" evidence="1"/>
<feature type="binding site" evidence="11">
    <location>
        <position position="172"/>
    </location>
    <ligand>
        <name>Mn(2+)</name>
        <dbReference type="ChEBI" id="CHEBI:29035"/>
        <label>2</label>
    </ligand>
</feature>
<evidence type="ECO:0000256" key="4">
    <source>
        <dbReference type="ARBA" id="ARBA00022741"/>
    </source>
</evidence>
<feature type="binding site" evidence="10">
    <location>
        <position position="376"/>
    </location>
    <ligand>
        <name>GMP</name>
        <dbReference type="ChEBI" id="CHEBI:58115"/>
    </ligand>
</feature>
<evidence type="ECO:0000256" key="3">
    <source>
        <dbReference type="ARBA" id="ARBA00022723"/>
    </source>
</evidence>
<dbReference type="NCBIfam" id="TIGR03073">
    <property type="entry name" value="release_rtcB"/>
    <property type="match status" value="1"/>
</dbReference>